<accession>A0A1B6KKQ3</accession>
<keyword evidence="3" id="KW-0862">Zinc</keyword>
<gene>
    <name evidence="9" type="ORF">g.32494</name>
</gene>
<protein>
    <recommendedName>
        <fullName evidence="10">RRM domain-containing protein</fullName>
    </recommendedName>
</protein>
<evidence type="ECO:0000256" key="4">
    <source>
        <dbReference type="ARBA" id="ARBA00022884"/>
    </source>
</evidence>
<evidence type="ECO:0008006" key="10">
    <source>
        <dbReference type="Google" id="ProtNLM"/>
    </source>
</evidence>
<dbReference type="InterPro" id="IPR000504">
    <property type="entry name" value="RRM_dom"/>
</dbReference>
<dbReference type="SUPFAM" id="SSF54928">
    <property type="entry name" value="RNA-binding domain, RBD"/>
    <property type="match status" value="1"/>
</dbReference>
<dbReference type="Gene3D" id="3.30.70.330">
    <property type="match status" value="1"/>
</dbReference>
<dbReference type="PROSITE" id="PS50865">
    <property type="entry name" value="ZF_MYND_2"/>
    <property type="match status" value="1"/>
</dbReference>
<name>A0A1B6KKQ3_9HEMI</name>
<evidence type="ECO:0000259" key="8">
    <source>
        <dbReference type="PROSITE" id="PS50865"/>
    </source>
</evidence>
<dbReference type="CDD" id="cd00590">
    <property type="entry name" value="RRM_SF"/>
    <property type="match status" value="1"/>
</dbReference>
<reference evidence="9" key="1">
    <citation type="submission" date="2015-11" db="EMBL/GenBank/DDBJ databases">
        <title>De novo transcriptome assembly of four potential Pierce s Disease insect vectors from Arizona vineyards.</title>
        <authorList>
            <person name="Tassone E.E."/>
        </authorList>
    </citation>
    <scope>NUCLEOTIDE SEQUENCE</scope>
</reference>
<evidence type="ECO:0000256" key="2">
    <source>
        <dbReference type="ARBA" id="ARBA00022771"/>
    </source>
</evidence>
<evidence type="ECO:0000256" key="5">
    <source>
        <dbReference type="PROSITE-ProRule" id="PRU00134"/>
    </source>
</evidence>
<evidence type="ECO:0000256" key="1">
    <source>
        <dbReference type="ARBA" id="ARBA00022723"/>
    </source>
</evidence>
<dbReference type="PROSITE" id="PS50102">
    <property type="entry name" value="RRM"/>
    <property type="match status" value="1"/>
</dbReference>
<feature type="domain" description="MYND-type" evidence="8">
    <location>
        <begin position="221"/>
        <end position="256"/>
    </location>
</feature>
<dbReference type="SMART" id="SM00360">
    <property type="entry name" value="RRM"/>
    <property type="match status" value="1"/>
</dbReference>
<feature type="domain" description="RRM" evidence="7">
    <location>
        <begin position="47"/>
        <end position="123"/>
    </location>
</feature>
<organism evidence="9">
    <name type="scientific">Graphocephala atropunctata</name>
    <dbReference type="NCBI Taxonomy" id="36148"/>
    <lineage>
        <taxon>Eukaryota</taxon>
        <taxon>Metazoa</taxon>
        <taxon>Ecdysozoa</taxon>
        <taxon>Arthropoda</taxon>
        <taxon>Hexapoda</taxon>
        <taxon>Insecta</taxon>
        <taxon>Pterygota</taxon>
        <taxon>Neoptera</taxon>
        <taxon>Paraneoptera</taxon>
        <taxon>Hemiptera</taxon>
        <taxon>Auchenorrhyncha</taxon>
        <taxon>Membracoidea</taxon>
        <taxon>Cicadellidae</taxon>
        <taxon>Cicadellinae</taxon>
        <taxon>Cicadellini</taxon>
        <taxon>Graphocephala</taxon>
    </lineage>
</organism>
<dbReference type="InterPro" id="IPR012677">
    <property type="entry name" value="Nucleotide-bd_a/b_plait_sf"/>
</dbReference>
<dbReference type="InterPro" id="IPR035979">
    <property type="entry name" value="RBD_domain_sf"/>
</dbReference>
<dbReference type="Gene3D" id="6.10.140.2220">
    <property type="match status" value="1"/>
</dbReference>
<sequence>MAIPYAKKSFGRGRGLNPQYNATMWENQPGQPLGVPFAKPDPVTGWYKLHVKSIPLKWTETTLRNAFQRVGTPMSVFLNTPLPGIPLKWGFVEFETYNEAVKAIDELSGNLFLDYIEVTFARDKPNYDDMEDQLFRQFVMQQSTPVPRKPVSAMASMEEVMAYKKVVPRDKPPSTVYSVTCDQDAYDVVLECDDQLRNAEKSLFREILEVYKNSKTPKGKCGVCAAGTSVGCAGCYYFYCSEDCQLKDWSSHSRVCKQ</sequence>
<feature type="non-terminal residue" evidence="9">
    <location>
        <position position="258"/>
    </location>
</feature>
<dbReference type="SUPFAM" id="SSF144232">
    <property type="entry name" value="HIT/MYND zinc finger-like"/>
    <property type="match status" value="1"/>
</dbReference>
<dbReference type="GO" id="GO:0003723">
    <property type="term" value="F:RNA binding"/>
    <property type="evidence" value="ECO:0007669"/>
    <property type="project" value="UniProtKB-UniRule"/>
</dbReference>
<dbReference type="InterPro" id="IPR002893">
    <property type="entry name" value="Znf_MYND"/>
</dbReference>
<evidence type="ECO:0000259" key="7">
    <source>
        <dbReference type="PROSITE" id="PS50102"/>
    </source>
</evidence>
<evidence type="ECO:0000256" key="3">
    <source>
        <dbReference type="ARBA" id="ARBA00022833"/>
    </source>
</evidence>
<evidence type="ECO:0000313" key="9">
    <source>
        <dbReference type="EMBL" id="JAT12023.1"/>
    </source>
</evidence>
<dbReference type="Pfam" id="PF00076">
    <property type="entry name" value="RRM_1"/>
    <property type="match status" value="1"/>
</dbReference>
<evidence type="ECO:0000256" key="6">
    <source>
        <dbReference type="PROSITE-ProRule" id="PRU00176"/>
    </source>
</evidence>
<dbReference type="AlphaFoldDB" id="A0A1B6KKQ3"/>
<keyword evidence="4 6" id="KW-0694">RNA-binding</keyword>
<keyword evidence="2 5" id="KW-0863">Zinc-finger</keyword>
<dbReference type="Pfam" id="PF01753">
    <property type="entry name" value="zf-MYND"/>
    <property type="match status" value="1"/>
</dbReference>
<keyword evidence="1" id="KW-0479">Metal-binding</keyword>
<proteinExistence type="predicted"/>
<dbReference type="GO" id="GO:0008270">
    <property type="term" value="F:zinc ion binding"/>
    <property type="evidence" value="ECO:0007669"/>
    <property type="project" value="UniProtKB-KW"/>
</dbReference>
<dbReference type="EMBL" id="GEBQ01027954">
    <property type="protein sequence ID" value="JAT12023.1"/>
    <property type="molecule type" value="Transcribed_RNA"/>
</dbReference>